<gene>
    <name evidence="1" type="ORF">FGO68_gene6608</name>
</gene>
<sequence length="87" mass="9987">MRTNSRLSMMMVWDGKQSTDCKIIPFSRTTLKTKTSSRPSSILPSSRTICRFALLMRKCMRGTLSQSIDAPSRRILLQGTKRKTFQE</sequence>
<name>A0A8J8P494_HALGN</name>
<dbReference type="EMBL" id="RRYP01000212">
    <property type="protein sequence ID" value="TNV87802.1"/>
    <property type="molecule type" value="Genomic_DNA"/>
</dbReference>
<protein>
    <submittedName>
        <fullName evidence="1">Uncharacterized protein</fullName>
    </submittedName>
</protein>
<keyword evidence="2" id="KW-1185">Reference proteome</keyword>
<dbReference type="AlphaFoldDB" id="A0A8J8P494"/>
<comment type="caution">
    <text evidence="1">The sequence shown here is derived from an EMBL/GenBank/DDBJ whole genome shotgun (WGS) entry which is preliminary data.</text>
</comment>
<accession>A0A8J8P494</accession>
<proteinExistence type="predicted"/>
<reference evidence="1" key="1">
    <citation type="submission" date="2019-06" db="EMBL/GenBank/DDBJ databases">
        <authorList>
            <person name="Zheng W."/>
        </authorList>
    </citation>
    <scope>NUCLEOTIDE SEQUENCE</scope>
    <source>
        <strain evidence="1">QDHG01</strain>
    </source>
</reference>
<evidence type="ECO:0000313" key="2">
    <source>
        <dbReference type="Proteomes" id="UP000785679"/>
    </source>
</evidence>
<dbReference type="Proteomes" id="UP000785679">
    <property type="component" value="Unassembled WGS sequence"/>
</dbReference>
<evidence type="ECO:0000313" key="1">
    <source>
        <dbReference type="EMBL" id="TNV87802.1"/>
    </source>
</evidence>
<organism evidence="1 2">
    <name type="scientific">Halteria grandinella</name>
    <dbReference type="NCBI Taxonomy" id="5974"/>
    <lineage>
        <taxon>Eukaryota</taxon>
        <taxon>Sar</taxon>
        <taxon>Alveolata</taxon>
        <taxon>Ciliophora</taxon>
        <taxon>Intramacronucleata</taxon>
        <taxon>Spirotrichea</taxon>
        <taxon>Stichotrichia</taxon>
        <taxon>Sporadotrichida</taxon>
        <taxon>Halteriidae</taxon>
        <taxon>Halteria</taxon>
    </lineage>
</organism>